<evidence type="ECO:0000256" key="3">
    <source>
        <dbReference type="ARBA" id="ARBA00022723"/>
    </source>
</evidence>
<feature type="binding site" evidence="9">
    <location>
        <position position="51"/>
    </location>
    <ligand>
        <name>ATP</name>
        <dbReference type="ChEBI" id="CHEBI:30616"/>
    </ligand>
</feature>
<reference evidence="10" key="1">
    <citation type="submission" date="2020-10" db="EMBL/GenBank/DDBJ databases">
        <authorList>
            <person name="Gilroy R."/>
        </authorList>
    </citation>
    <scope>NUCLEOTIDE SEQUENCE</scope>
    <source>
        <strain evidence="10">B1-8020</strain>
    </source>
</reference>
<dbReference type="CDD" id="cd03109">
    <property type="entry name" value="DTBS"/>
    <property type="match status" value="1"/>
</dbReference>
<feature type="binding site" evidence="9">
    <location>
        <position position="18"/>
    </location>
    <ligand>
        <name>Mg(2+)</name>
        <dbReference type="ChEBI" id="CHEBI:18420"/>
    </ligand>
</feature>
<keyword evidence="5 9" id="KW-0093">Biotin biosynthesis</keyword>
<dbReference type="Pfam" id="PF13500">
    <property type="entry name" value="AAA_26"/>
    <property type="match status" value="1"/>
</dbReference>
<dbReference type="SUPFAM" id="SSF52540">
    <property type="entry name" value="P-loop containing nucleoside triphosphate hydrolases"/>
    <property type="match status" value="1"/>
</dbReference>
<feature type="active site" evidence="9">
    <location>
        <position position="39"/>
    </location>
</feature>
<sequence>MNRGIYFISGIDTDAGKSFATGYLAKTLNTQGIRTITQKFIQTGNIGRSEDIELHRKIMGTGLNEDDRSGLTMPEIFSYPASPLLASKIDKREINFKKINDATAALAAKYDIVLVEGAGGLMVPLTSGMLTIDYIEERGYPLIFVTSGKLGSVNHTLLSFEAIERRRIRLDAVMYNLYPEIKDTTIRDDTREYIRDYMAAHFPQTRFIEVPNIPSCPVFPSSPGKP</sequence>
<evidence type="ECO:0000256" key="6">
    <source>
        <dbReference type="ARBA" id="ARBA00022840"/>
    </source>
</evidence>
<dbReference type="InterPro" id="IPR004472">
    <property type="entry name" value="DTB_synth_BioD"/>
</dbReference>
<feature type="binding site" evidence="9">
    <location>
        <position position="51"/>
    </location>
    <ligand>
        <name>Mg(2+)</name>
        <dbReference type="ChEBI" id="CHEBI:18420"/>
    </ligand>
</feature>
<dbReference type="GO" id="GO:0000287">
    <property type="term" value="F:magnesium ion binding"/>
    <property type="evidence" value="ECO:0007669"/>
    <property type="project" value="UniProtKB-UniRule"/>
</dbReference>
<evidence type="ECO:0000256" key="5">
    <source>
        <dbReference type="ARBA" id="ARBA00022756"/>
    </source>
</evidence>
<comment type="catalytic activity">
    <reaction evidence="8">
        <text>(7R,8S)-8-amino-7-(carboxyamino)nonanoate + ATP = (4R,5S)-dethiobiotin + ADP + phosphate + H(+)</text>
        <dbReference type="Rhea" id="RHEA:63684"/>
        <dbReference type="ChEBI" id="CHEBI:15378"/>
        <dbReference type="ChEBI" id="CHEBI:30616"/>
        <dbReference type="ChEBI" id="CHEBI:43474"/>
        <dbReference type="ChEBI" id="CHEBI:149470"/>
        <dbReference type="ChEBI" id="CHEBI:149473"/>
        <dbReference type="ChEBI" id="CHEBI:456216"/>
    </reaction>
</comment>
<keyword evidence="3 9" id="KW-0479">Metal-binding</keyword>
<keyword evidence="6 9" id="KW-0067">ATP-binding</keyword>
<dbReference type="GO" id="GO:0004141">
    <property type="term" value="F:dethiobiotin synthase activity"/>
    <property type="evidence" value="ECO:0007669"/>
    <property type="project" value="UniProtKB-UniRule"/>
</dbReference>
<reference evidence="10" key="2">
    <citation type="journal article" date="2021" name="PeerJ">
        <title>Extensive microbial diversity within the chicken gut microbiome revealed by metagenomics and culture.</title>
        <authorList>
            <person name="Gilroy R."/>
            <person name="Ravi A."/>
            <person name="Getino M."/>
            <person name="Pursley I."/>
            <person name="Horton D.L."/>
            <person name="Alikhan N.F."/>
            <person name="Baker D."/>
            <person name="Gharbi K."/>
            <person name="Hall N."/>
            <person name="Watson M."/>
            <person name="Adriaenssens E.M."/>
            <person name="Foster-Nyarko E."/>
            <person name="Jarju S."/>
            <person name="Secka A."/>
            <person name="Antonio M."/>
            <person name="Oren A."/>
            <person name="Chaudhuri R.R."/>
            <person name="La Ragione R."/>
            <person name="Hildebrand F."/>
            <person name="Pallen M.J."/>
        </authorList>
    </citation>
    <scope>NUCLEOTIDE SEQUENCE</scope>
    <source>
        <strain evidence="10">B1-8020</strain>
    </source>
</reference>
<dbReference type="PIRSF" id="PIRSF006755">
    <property type="entry name" value="DTB_synth"/>
    <property type="match status" value="1"/>
</dbReference>
<dbReference type="InterPro" id="IPR027417">
    <property type="entry name" value="P-loop_NTPase"/>
</dbReference>
<keyword evidence="2 9" id="KW-0436">Ligase</keyword>
<comment type="subunit">
    <text evidence="9">Homodimer.</text>
</comment>
<evidence type="ECO:0000256" key="8">
    <source>
        <dbReference type="ARBA" id="ARBA00047386"/>
    </source>
</evidence>
<feature type="binding site" evidence="9">
    <location>
        <position position="43"/>
    </location>
    <ligand>
        <name>substrate</name>
    </ligand>
</feature>
<evidence type="ECO:0000256" key="7">
    <source>
        <dbReference type="ARBA" id="ARBA00022842"/>
    </source>
</evidence>
<evidence type="ECO:0000256" key="4">
    <source>
        <dbReference type="ARBA" id="ARBA00022741"/>
    </source>
</evidence>
<comment type="function">
    <text evidence="9">Catalyzes a mechanistically unusual reaction, the ATP-dependent insertion of CO2 between the N7 and N8 nitrogen atoms of 7,8-diaminopelargonic acid (DAPA, also called 7,8-diammoniononanoate) to form a ureido ring.</text>
</comment>
<comment type="catalytic activity">
    <reaction evidence="9">
        <text>(7R,8S)-7,8-diammoniononanoate + CO2 + ATP = (4R,5S)-dethiobiotin + ADP + phosphate + 3 H(+)</text>
        <dbReference type="Rhea" id="RHEA:15805"/>
        <dbReference type="ChEBI" id="CHEBI:15378"/>
        <dbReference type="ChEBI" id="CHEBI:16526"/>
        <dbReference type="ChEBI" id="CHEBI:30616"/>
        <dbReference type="ChEBI" id="CHEBI:43474"/>
        <dbReference type="ChEBI" id="CHEBI:149469"/>
        <dbReference type="ChEBI" id="CHEBI:149473"/>
        <dbReference type="ChEBI" id="CHEBI:456216"/>
        <dbReference type="EC" id="6.3.3.3"/>
    </reaction>
</comment>
<keyword evidence="1 9" id="KW-0963">Cytoplasm</keyword>
<accession>A0A9D9NFM1</accession>
<keyword evidence="7 9" id="KW-0460">Magnesium</keyword>
<dbReference type="AlphaFoldDB" id="A0A9D9NFM1"/>
<feature type="binding site" evidence="9">
    <location>
        <position position="116"/>
    </location>
    <ligand>
        <name>Mg(2+)</name>
        <dbReference type="ChEBI" id="CHEBI:18420"/>
    </ligand>
</feature>
<dbReference type="GO" id="GO:0005524">
    <property type="term" value="F:ATP binding"/>
    <property type="evidence" value="ECO:0007669"/>
    <property type="project" value="UniProtKB-UniRule"/>
</dbReference>
<evidence type="ECO:0000256" key="2">
    <source>
        <dbReference type="ARBA" id="ARBA00022598"/>
    </source>
</evidence>
<dbReference type="PANTHER" id="PTHR43210">
    <property type="entry name" value="DETHIOBIOTIN SYNTHETASE"/>
    <property type="match status" value="1"/>
</dbReference>
<comment type="pathway">
    <text evidence="9">Cofactor biosynthesis; biotin biosynthesis; biotin from 7,8-diaminononanoate: step 1/2.</text>
</comment>
<dbReference type="NCBIfam" id="TIGR00347">
    <property type="entry name" value="bioD"/>
    <property type="match status" value="1"/>
</dbReference>
<evidence type="ECO:0000256" key="1">
    <source>
        <dbReference type="ARBA" id="ARBA00022490"/>
    </source>
</evidence>
<organism evidence="10 11">
    <name type="scientific">Candidatus Merdivivens pullicola</name>
    <dbReference type="NCBI Taxonomy" id="2840872"/>
    <lineage>
        <taxon>Bacteria</taxon>
        <taxon>Pseudomonadati</taxon>
        <taxon>Bacteroidota</taxon>
        <taxon>Bacteroidia</taxon>
        <taxon>Bacteroidales</taxon>
        <taxon>Muribaculaceae</taxon>
        <taxon>Muribaculaceae incertae sedis</taxon>
        <taxon>Candidatus Merdivivens</taxon>
    </lineage>
</organism>
<feature type="binding site" evidence="9">
    <location>
        <position position="212"/>
    </location>
    <ligand>
        <name>ATP</name>
        <dbReference type="ChEBI" id="CHEBI:30616"/>
    </ligand>
</feature>
<evidence type="ECO:0000313" key="11">
    <source>
        <dbReference type="Proteomes" id="UP000823604"/>
    </source>
</evidence>
<dbReference type="PANTHER" id="PTHR43210:SF2">
    <property type="entry name" value="ATP-DEPENDENT DETHIOBIOTIN SYNTHETASE BIOD 2"/>
    <property type="match status" value="1"/>
</dbReference>
<dbReference type="GO" id="GO:0009102">
    <property type="term" value="P:biotin biosynthetic process"/>
    <property type="evidence" value="ECO:0007669"/>
    <property type="project" value="UniProtKB-UniRule"/>
</dbReference>
<evidence type="ECO:0000313" key="10">
    <source>
        <dbReference type="EMBL" id="MBO8472021.1"/>
    </source>
</evidence>
<comment type="cofactor">
    <cofactor evidence="9">
        <name>Mg(2+)</name>
        <dbReference type="ChEBI" id="CHEBI:18420"/>
    </cofactor>
</comment>
<protein>
    <recommendedName>
        <fullName evidence="9">ATP-dependent dethiobiotin synthetase BioD</fullName>
        <ecNumber evidence="9">6.3.3.3</ecNumber>
    </recommendedName>
    <alternativeName>
        <fullName evidence="9">DTB synthetase</fullName>
        <shortName evidence="9">DTBS</shortName>
    </alternativeName>
    <alternativeName>
        <fullName evidence="9">Dethiobiotin synthase</fullName>
    </alternativeName>
</protein>
<name>A0A9D9NFM1_9BACT</name>
<comment type="subcellular location">
    <subcellularLocation>
        <location evidence="9">Cytoplasm</location>
    </subcellularLocation>
</comment>
<gene>
    <name evidence="9 10" type="primary">bioD</name>
    <name evidence="10" type="ORF">IAB81_00100</name>
</gene>
<dbReference type="EC" id="6.3.3.3" evidence="9"/>
<dbReference type="GO" id="GO:0005829">
    <property type="term" value="C:cytosol"/>
    <property type="evidence" value="ECO:0007669"/>
    <property type="project" value="TreeGrafter"/>
</dbReference>
<dbReference type="Gene3D" id="3.40.50.300">
    <property type="entry name" value="P-loop containing nucleotide triphosphate hydrolases"/>
    <property type="match status" value="1"/>
</dbReference>
<comment type="caution">
    <text evidence="10">The sequence shown here is derived from an EMBL/GenBank/DDBJ whole genome shotgun (WGS) entry which is preliminary data.</text>
</comment>
<evidence type="ECO:0000256" key="9">
    <source>
        <dbReference type="HAMAP-Rule" id="MF_00336"/>
    </source>
</evidence>
<feature type="binding site" evidence="9">
    <location>
        <begin position="116"/>
        <end position="119"/>
    </location>
    <ligand>
        <name>ATP</name>
        <dbReference type="ChEBI" id="CHEBI:30616"/>
    </ligand>
</feature>
<feature type="binding site" evidence="9">
    <location>
        <begin position="14"/>
        <end position="19"/>
    </location>
    <ligand>
        <name>ATP</name>
        <dbReference type="ChEBI" id="CHEBI:30616"/>
    </ligand>
</feature>
<proteinExistence type="inferred from homology"/>
<dbReference type="Proteomes" id="UP000823604">
    <property type="component" value="Unassembled WGS sequence"/>
</dbReference>
<dbReference type="HAMAP" id="MF_00336">
    <property type="entry name" value="BioD"/>
    <property type="match status" value="1"/>
</dbReference>
<comment type="similarity">
    <text evidence="9">Belongs to the dethiobiotin synthetase family.</text>
</comment>
<dbReference type="EMBL" id="JADIMA010000002">
    <property type="protein sequence ID" value="MBO8472021.1"/>
    <property type="molecule type" value="Genomic_DNA"/>
</dbReference>
<comment type="caution">
    <text evidence="9">Lacks conserved residue(s) required for the propagation of feature annotation.</text>
</comment>
<keyword evidence="4 9" id="KW-0547">Nucleotide-binding</keyword>